<dbReference type="AlphaFoldDB" id="A0A2G3EE78"/>
<dbReference type="GO" id="GO:0008234">
    <property type="term" value="F:cysteine-type peptidase activity"/>
    <property type="evidence" value="ECO:0007669"/>
    <property type="project" value="UniProtKB-KW"/>
</dbReference>
<dbReference type="Gene3D" id="3.30.70.1490">
    <property type="entry name" value="Cysteine protease Prp"/>
    <property type="match status" value="1"/>
</dbReference>
<dbReference type="EMBL" id="PDYF01000011">
    <property type="protein sequence ID" value="PHU35020.1"/>
    <property type="molecule type" value="Genomic_DNA"/>
</dbReference>
<dbReference type="InterPro" id="IPR036764">
    <property type="entry name" value="Peptidase_Prp_sf"/>
</dbReference>
<evidence type="ECO:0000313" key="7">
    <source>
        <dbReference type="EMBL" id="PHU35020.1"/>
    </source>
</evidence>
<evidence type="ECO:0000256" key="1">
    <source>
        <dbReference type="ARBA" id="ARBA00022517"/>
    </source>
</evidence>
<name>A0A2G3EE78_9FIRM</name>
<protein>
    <recommendedName>
        <fullName evidence="6">Ribosomal processing cysteine protease Prp</fullName>
    </recommendedName>
</protein>
<reference evidence="8" key="2">
    <citation type="submission" date="2017-10" db="EMBL/GenBank/DDBJ databases">
        <authorList>
            <person name="Banno H."/>
            <person name="Chua N.-H."/>
        </authorList>
    </citation>
    <scope>NUCLEOTIDE SEQUENCE [LARGE SCALE GENOMIC DNA]</scope>
    <source>
        <strain evidence="8">JK10</strain>
        <strain evidence="7">JK626</strain>
    </source>
</reference>
<dbReference type="Proteomes" id="UP000224317">
    <property type="component" value="Unassembled WGS sequence"/>
</dbReference>
<gene>
    <name evidence="8" type="ORF">CSX00_00950</name>
    <name evidence="7" type="ORF">CSX01_06710</name>
</gene>
<dbReference type="GO" id="GO:0042254">
    <property type="term" value="P:ribosome biogenesis"/>
    <property type="evidence" value="ECO:0007669"/>
    <property type="project" value="UniProtKB-KW"/>
</dbReference>
<accession>A0A2G3EE78</accession>
<proteinExistence type="inferred from homology"/>
<comment type="caution">
    <text evidence="8">The sequence shown here is derived from an EMBL/GenBank/DDBJ whole genome shotgun (WGS) entry which is preliminary data.</text>
</comment>
<dbReference type="Proteomes" id="UP000225889">
    <property type="component" value="Unassembled WGS sequence"/>
</dbReference>
<reference evidence="8" key="1">
    <citation type="submission" date="2017-10" db="EMBL/GenBank/DDBJ databases">
        <title>Resolving the taxonomy of Roseburia spp., Eubacterium rectale and Agathobacter spp. through phylogenomic analysis.</title>
        <authorList>
            <person name="Sheridan P.O."/>
            <person name="Walker A.W."/>
            <person name="Duncan S.H."/>
            <person name="Scott K.P."/>
            <person name="Toole P.W.O."/>
            <person name="Luis P."/>
            <person name="Flint H.J."/>
        </authorList>
    </citation>
    <scope>NUCLEOTIDE SEQUENCE [LARGE SCALE GENOMIC DNA]</scope>
    <source>
        <strain evidence="8">JK10</strain>
        <strain evidence="7">JK626</strain>
    </source>
</reference>
<keyword evidence="3" id="KW-0378">Hydrolase</keyword>
<dbReference type="PANTHER" id="PTHR39178">
    <property type="entry name" value="HYPOTHETICAL RIBOSOME-ASSOCIATED PROTEIN"/>
    <property type="match status" value="1"/>
</dbReference>
<dbReference type="GO" id="GO:0006508">
    <property type="term" value="P:proteolysis"/>
    <property type="evidence" value="ECO:0007669"/>
    <property type="project" value="UniProtKB-KW"/>
</dbReference>
<evidence type="ECO:0000313" key="9">
    <source>
        <dbReference type="Proteomes" id="UP000224317"/>
    </source>
</evidence>
<evidence type="ECO:0000256" key="2">
    <source>
        <dbReference type="ARBA" id="ARBA00022670"/>
    </source>
</evidence>
<dbReference type="RefSeq" id="WP_090486690.1">
    <property type="nucleotide sequence ID" value="NZ_PDYF01000011.1"/>
</dbReference>
<organism evidence="8 9">
    <name type="scientific">Pseudobutyrivibrio ruminis</name>
    <dbReference type="NCBI Taxonomy" id="46206"/>
    <lineage>
        <taxon>Bacteria</taxon>
        <taxon>Bacillati</taxon>
        <taxon>Bacillota</taxon>
        <taxon>Clostridia</taxon>
        <taxon>Lachnospirales</taxon>
        <taxon>Lachnospiraceae</taxon>
        <taxon>Pseudobutyrivibrio</taxon>
    </lineage>
</organism>
<dbReference type="SUPFAM" id="SSF118010">
    <property type="entry name" value="TM1457-like"/>
    <property type="match status" value="1"/>
</dbReference>
<comment type="similarity">
    <text evidence="5">Belongs to the Prp family.</text>
</comment>
<dbReference type="InterPro" id="IPR007422">
    <property type="entry name" value="Peptidase_Prp"/>
</dbReference>
<evidence type="ECO:0000256" key="3">
    <source>
        <dbReference type="ARBA" id="ARBA00022801"/>
    </source>
</evidence>
<evidence type="ECO:0000256" key="4">
    <source>
        <dbReference type="ARBA" id="ARBA00022807"/>
    </source>
</evidence>
<keyword evidence="2 8" id="KW-0645">Protease</keyword>
<keyword evidence="1" id="KW-0690">Ribosome biogenesis</keyword>
<dbReference type="EMBL" id="PDYH01000003">
    <property type="protein sequence ID" value="PHU41463.1"/>
    <property type="molecule type" value="Genomic_DNA"/>
</dbReference>
<dbReference type="PANTHER" id="PTHR39178:SF1">
    <property type="entry name" value="RIBOSOMAL-PROCESSING CYSTEINE PROTEASE PRP"/>
    <property type="match status" value="1"/>
</dbReference>
<sequence length="108" mass="12012">MISVVISKHQNKYINVTLKGHAGYADHGQDIVCSAVSVLVINTFNSIERFTDDAFSCDAAEDGGYMSMTFNDDISSESQLLLDSMVLGLDEIHKQYGDEYISFTYKEV</sequence>
<evidence type="ECO:0000256" key="6">
    <source>
        <dbReference type="ARBA" id="ARBA00044538"/>
    </source>
</evidence>
<dbReference type="CDD" id="cd16332">
    <property type="entry name" value="Prp-like"/>
    <property type="match status" value="1"/>
</dbReference>
<dbReference type="Pfam" id="PF04327">
    <property type="entry name" value="Peptidase_Prp"/>
    <property type="match status" value="1"/>
</dbReference>
<keyword evidence="4" id="KW-0788">Thiol protease</keyword>
<evidence type="ECO:0000313" key="8">
    <source>
        <dbReference type="EMBL" id="PHU41463.1"/>
    </source>
</evidence>
<keyword evidence="9" id="KW-1185">Reference proteome</keyword>
<evidence type="ECO:0000256" key="5">
    <source>
        <dbReference type="ARBA" id="ARBA00044503"/>
    </source>
</evidence>